<dbReference type="InterPro" id="IPR002376">
    <property type="entry name" value="Formyl_transf_N"/>
</dbReference>
<dbReference type="SUPFAM" id="SSF50486">
    <property type="entry name" value="FMT C-terminal domain-like"/>
    <property type="match status" value="1"/>
</dbReference>
<evidence type="ECO:0000313" key="3">
    <source>
        <dbReference type="Proteomes" id="UP000034879"/>
    </source>
</evidence>
<reference evidence="2 3" key="1">
    <citation type="journal article" date="2015" name="Nature">
        <title>rRNA introns, odd ribosomes, and small enigmatic genomes across a large radiation of phyla.</title>
        <authorList>
            <person name="Brown C.T."/>
            <person name="Hug L.A."/>
            <person name="Thomas B.C."/>
            <person name="Sharon I."/>
            <person name="Castelle C.J."/>
            <person name="Singh A."/>
            <person name="Wilkins M.J."/>
            <person name="Williams K.H."/>
            <person name="Banfield J.F."/>
        </authorList>
    </citation>
    <scope>NUCLEOTIDE SEQUENCE [LARGE SCALE GENOMIC DNA]</scope>
</reference>
<dbReference type="PROSITE" id="PS00373">
    <property type="entry name" value="GART"/>
    <property type="match status" value="1"/>
</dbReference>
<gene>
    <name evidence="2" type="ORF">UY01_C0002G0022</name>
</gene>
<dbReference type="Gene3D" id="3.40.50.12230">
    <property type="match status" value="1"/>
</dbReference>
<evidence type="ECO:0000313" key="2">
    <source>
        <dbReference type="EMBL" id="KKU75879.1"/>
    </source>
</evidence>
<dbReference type="InterPro" id="IPR011034">
    <property type="entry name" value="Formyl_transferase-like_C_sf"/>
</dbReference>
<name>A0A0G1T293_9BACT</name>
<dbReference type="PANTHER" id="PTHR11138">
    <property type="entry name" value="METHIONYL-TRNA FORMYLTRANSFERASE"/>
    <property type="match status" value="1"/>
</dbReference>
<protein>
    <submittedName>
        <fullName evidence="2">Bifunctional polymyxin resistance protein ArnA</fullName>
    </submittedName>
</protein>
<dbReference type="GO" id="GO:0005829">
    <property type="term" value="C:cytosol"/>
    <property type="evidence" value="ECO:0007669"/>
    <property type="project" value="TreeGrafter"/>
</dbReference>
<dbReference type="Pfam" id="PF00551">
    <property type="entry name" value="Formyl_trans_N"/>
    <property type="match status" value="1"/>
</dbReference>
<dbReference type="PANTHER" id="PTHR11138:SF5">
    <property type="entry name" value="METHIONYL-TRNA FORMYLTRANSFERASE, MITOCHONDRIAL"/>
    <property type="match status" value="1"/>
</dbReference>
<sequence length="226" mass="25887">MNMKVNKTYTVLLLHPDNHFSHVALETLKKIPNVTLFENSGIKDPDLVLSVCYPDRIIKGKREGAKLAALNIHTGLLPRHRGSNPLNWALIWGEKEIGVTLHYMTDTYDAGNVVLQKIVAIEDTDTVRDLQHKTKEILPTLIQEFFADPEGYLAKAWQQNQAHMTYAQKRRPEDSELNLHAPARDIYNLWRACDPDEYPAFVMENGQKRIVEQVSRDGTITYKQNP</sequence>
<dbReference type="AlphaFoldDB" id="A0A0G1T293"/>
<proteinExistence type="predicted"/>
<dbReference type="InterPro" id="IPR036477">
    <property type="entry name" value="Formyl_transf_N_sf"/>
</dbReference>
<organism evidence="2 3">
    <name type="scientific">Candidatus Nomurabacteria bacterium GW2011_GWB1_47_6</name>
    <dbReference type="NCBI Taxonomy" id="1618749"/>
    <lineage>
        <taxon>Bacteria</taxon>
        <taxon>Candidatus Nomuraibacteriota</taxon>
    </lineage>
</organism>
<dbReference type="GO" id="GO:0004479">
    <property type="term" value="F:methionyl-tRNA formyltransferase activity"/>
    <property type="evidence" value="ECO:0007669"/>
    <property type="project" value="TreeGrafter"/>
</dbReference>
<dbReference type="InterPro" id="IPR001555">
    <property type="entry name" value="GART_AS"/>
</dbReference>
<dbReference type="EMBL" id="LCOJ01000002">
    <property type="protein sequence ID" value="KKU75879.1"/>
    <property type="molecule type" value="Genomic_DNA"/>
</dbReference>
<feature type="domain" description="Formyl transferase N-terminal" evidence="1">
    <location>
        <begin position="65"/>
        <end position="137"/>
    </location>
</feature>
<dbReference type="SUPFAM" id="SSF53328">
    <property type="entry name" value="Formyltransferase"/>
    <property type="match status" value="1"/>
</dbReference>
<dbReference type="CDD" id="cd08369">
    <property type="entry name" value="FMT_core"/>
    <property type="match status" value="1"/>
</dbReference>
<evidence type="ECO:0000259" key="1">
    <source>
        <dbReference type="Pfam" id="PF00551"/>
    </source>
</evidence>
<comment type="caution">
    <text evidence="2">The sequence shown here is derived from an EMBL/GenBank/DDBJ whole genome shotgun (WGS) entry which is preliminary data.</text>
</comment>
<dbReference type="Proteomes" id="UP000034879">
    <property type="component" value="Unassembled WGS sequence"/>
</dbReference>
<accession>A0A0G1T293</accession>